<dbReference type="PRINTS" id="PR00359">
    <property type="entry name" value="BP450"/>
</dbReference>
<evidence type="ECO:0000256" key="2">
    <source>
        <dbReference type="SAM" id="MobiDB-lite"/>
    </source>
</evidence>
<proteinExistence type="inferred from homology"/>
<sequence>MTRSPSPPIRLYQAADPTALWPALLAEYGEIAPVELEPGINGWLLLSWRLNREVMRDAETYARDPDRWADMANGRIGPRSPLRVLYGKYQSALYSDGADHKRYRAALTAALDSLSLRQVTGHITAAADQLIDAFCLHGKADLVTQYTRQLTVTVLARLFGLGPAETMRICLEMQAMWDEGPNAFPALMRIAEMLTELARKRRRTPGKDLASVLVAQGLSDVEVRDNLLLIIAAADDPVTHLTGNTIRMLLTTPESRAALTTSPGLISEAVNTALWTTPPLQTLVGRYPVRDVELAGVPIRAGECLVLGFAAASLDLAQHSDADTMSTNRAHLTWGVGPHSCPLRGQDMALAIAETAVERLLRRLPDVALAVPPEQLRWRPSLAVRGLESLPVRFTPTPVSNPGGTEWDSPADPTPSTSIRPKESTSPRSDANSSTKARWYAWLFPGTWKSGL</sequence>
<dbReference type="GO" id="GO:0004497">
    <property type="term" value="F:monooxygenase activity"/>
    <property type="evidence" value="ECO:0007669"/>
    <property type="project" value="InterPro"/>
</dbReference>
<evidence type="ECO:0000256" key="1">
    <source>
        <dbReference type="ARBA" id="ARBA00010617"/>
    </source>
</evidence>
<dbReference type="CDD" id="cd20623">
    <property type="entry name" value="CYP_unk"/>
    <property type="match status" value="1"/>
</dbReference>
<gene>
    <name evidence="3" type="ORF">TM51_15261</name>
</gene>
<feature type="compositionally biased region" description="Polar residues" evidence="2">
    <location>
        <begin position="426"/>
        <end position="435"/>
    </location>
</feature>
<dbReference type="GO" id="GO:0020037">
    <property type="term" value="F:heme binding"/>
    <property type="evidence" value="ECO:0007669"/>
    <property type="project" value="InterPro"/>
</dbReference>
<dbReference type="RefSeq" id="WP_011293392.1">
    <property type="nucleotide sequence ID" value="NZ_AOSG01000087.1"/>
</dbReference>
<feature type="region of interest" description="Disordered" evidence="2">
    <location>
        <begin position="393"/>
        <end position="435"/>
    </location>
</feature>
<protein>
    <submittedName>
        <fullName evidence="3">Cytochrome P450</fullName>
    </submittedName>
</protein>
<dbReference type="PANTHER" id="PTHR46696">
    <property type="entry name" value="P450, PUTATIVE (EUROFUNG)-RELATED"/>
    <property type="match status" value="1"/>
</dbReference>
<dbReference type="GO" id="GO:0005506">
    <property type="term" value="F:iron ion binding"/>
    <property type="evidence" value="ECO:0007669"/>
    <property type="project" value="InterPro"/>
</dbReference>
<comment type="similarity">
    <text evidence="1">Belongs to the cytochrome P450 family.</text>
</comment>
<name>A0A9P2T7E4_THEFU</name>
<dbReference type="Gene3D" id="1.10.630.10">
    <property type="entry name" value="Cytochrome P450"/>
    <property type="match status" value="1"/>
</dbReference>
<evidence type="ECO:0000313" key="4">
    <source>
        <dbReference type="Proteomes" id="UP000014184"/>
    </source>
</evidence>
<dbReference type="AlphaFoldDB" id="A0A9P2T7E4"/>
<reference evidence="3 4" key="1">
    <citation type="journal article" date="2013" name="Genome Announc.">
        <title>Draft Genome Sequence of the Lignocellulose Decomposer Thermobifida fusca Strain TM51.</title>
        <authorList>
            <person name="Toth A."/>
            <person name="Barna T."/>
            <person name="Nagy I."/>
            <person name="Horvath B."/>
            <person name="Nagy I."/>
            <person name="Tancsics A."/>
            <person name="Kriszt B."/>
            <person name="Baka E."/>
            <person name="Fekete C."/>
            <person name="Kukolya J."/>
        </authorList>
    </citation>
    <scope>NUCLEOTIDE SEQUENCE [LARGE SCALE GENOMIC DNA]</scope>
    <source>
        <strain evidence="3 4">TM51</strain>
    </source>
</reference>
<accession>A0A9P2T7E4</accession>
<dbReference type="PANTHER" id="PTHR46696:SF1">
    <property type="entry name" value="CYTOCHROME P450 YJIB-RELATED"/>
    <property type="match status" value="1"/>
</dbReference>
<keyword evidence="4" id="KW-1185">Reference proteome</keyword>
<dbReference type="InterPro" id="IPR002397">
    <property type="entry name" value="Cyt_P450_B"/>
</dbReference>
<dbReference type="InterPro" id="IPR036396">
    <property type="entry name" value="Cyt_P450_sf"/>
</dbReference>
<dbReference type="EMBL" id="AOSG01000087">
    <property type="protein sequence ID" value="EOR69920.1"/>
    <property type="molecule type" value="Genomic_DNA"/>
</dbReference>
<dbReference type="SUPFAM" id="SSF48264">
    <property type="entry name" value="Cytochrome P450"/>
    <property type="match status" value="1"/>
</dbReference>
<dbReference type="Proteomes" id="UP000014184">
    <property type="component" value="Unassembled WGS sequence"/>
</dbReference>
<evidence type="ECO:0000313" key="3">
    <source>
        <dbReference type="EMBL" id="EOR69920.1"/>
    </source>
</evidence>
<dbReference type="GO" id="GO:0016705">
    <property type="term" value="F:oxidoreductase activity, acting on paired donors, with incorporation or reduction of molecular oxygen"/>
    <property type="evidence" value="ECO:0007669"/>
    <property type="project" value="InterPro"/>
</dbReference>
<organism evidence="3 4">
    <name type="scientific">Thermobifida fusca TM51</name>
    <dbReference type="NCBI Taxonomy" id="1169414"/>
    <lineage>
        <taxon>Bacteria</taxon>
        <taxon>Bacillati</taxon>
        <taxon>Actinomycetota</taxon>
        <taxon>Actinomycetes</taxon>
        <taxon>Streptosporangiales</taxon>
        <taxon>Nocardiopsidaceae</taxon>
        <taxon>Thermobifida</taxon>
    </lineage>
</organism>
<comment type="caution">
    <text evidence="3">The sequence shown here is derived from an EMBL/GenBank/DDBJ whole genome shotgun (WGS) entry which is preliminary data.</text>
</comment>